<proteinExistence type="predicted"/>
<dbReference type="Proteomes" id="UP000184038">
    <property type="component" value="Unassembled WGS sequence"/>
</dbReference>
<evidence type="ECO:0000313" key="4">
    <source>
        <dbReference type="Proteomes" id="UP000184038"/>
    </source>
</evidence>
<name>A0A1M7MD69_9FIRM</name>
<evidence type="ECO:0000259" key="2">
    <source>
        <dbReference type="PROSITE" id="PS51462"/>
    </source>
</evidence>
<gene>
    <name evidence="3" type="ORF">SAMN02746066_03739</name>
</gene>
<dbReference type="EMBL" id="FRCP01000020">
    <property type="protein sequence ID" value="SHM88295.1"/>
    <property type="molecule type" value="Genomic_DNA"/>
</dbReference>
<protein>
    <submittedName>
        <fullName evidence="3">8-oxo-dGTP diphosphatase</fullName>
    </submittedName>
</protein>
<sequence length="237" mass="27185">MPAFLKEIESFRGTGEKNELGQDLESFLEEYDTNKYENPSVTADMIVIQHPKEFCKVEQGLKVLMVKRRNHPSIGYWALPGGFVNIREDIDLAVKRELLEETGVDDIAIEQLYAWGEAWRDPRARIVTVAYLALIDEGREVKAGDDAADAAWFDIRLSKKEEVEEVNKQGRSRIKTLYELGLVNEERMVELGATIEVSYNKTGIMKEYQYQVLFCNKIAFDHPRFIVQALLHIEAAL</sequence>
<dbReference type="PROSITE" id="PS00893">
    <property type="entry name" value="NUDIX_BOX"/>
    <property type="match status" value="1"/>
</dbReference>
<keyword evidence="4" id="KW-1185">Reference proteome</keyword>
<reference evidence="3 4" key="1">
    <citation type="submission" date="2016-11" db="EMBL/GenBank/DDBJ databases">
        <authorList>
            <person name="Jaros S."/>
            <person name="Januszkiewicz K."/>
            <person name="Wedrychowicz H."/>
        </authorList>
    </citation>
    <scope>NUCLEOTIDE SEQUENCE [LARGE SCALE GENOMIC DNA]</scope>
    <source>
        <strain evidence="3 4">DSM 15930</strain>
    </source>
</reference>
<dbReference type="Pfam" id="PF00293">
    <property type="entry name" value="NUDIX"/>
    <property type="match status" value="1"/>
</dbReference>
<organism evidence="3 4">
    <name type="scientific">Anaerosporobacter mobilis DSM 15930</name>
    <dbReference type="NCBI Taxonomy" id="1120996"/>
    <lineage>
        <taxon>Bacteria</taxon>
        <taxon>Bacillati</taxon>
        <taxon>Bacillota</taxon>
        <taxon>Clostridia</taxon>
        <taxon>Lachnospirales</taxon>
        <taxon>Lachnospiraceae</taxon>
        <taxon>Anaerosporobacter</taxon>
    </lineage>
</organism>
<dbReference type="InterPro" id="IPR000086">
    <property type="entry name" value="NUDIX_hydrolase_dom"/>
</dbReference>
<dbReference type="AlphaFoldDB" id="A0A1M7MD69"/>
<dbReference type="InterPro" id="IPR020084">
    <property type="entry name" value="NUDIX_hydrolase_CS"/>
</dbReference>
<dbReference type="InterPro" id="IPR015797">
    <property type="entry name" value="NUDIX_hydrolase-like_dom_sf"/>
</dbReference>
<accession>A0A1M7MD69</accession>
<evidence type="ECO:0000256" key="1">
    <source>
        <dbReference type="ARBA" id="ARBA00022801"/>
    </source>
</evidence>
<dbReference type="CDD" id="cd18873">
    <property type="entry name" value="NUDIX_NadM_like"/>
    <property type="match status" value="1"/>
</dbReference>
<dbReference type="RefSeq" id="WP_073290132.1">
    <property type="nucleotide sequence ID" value="NZ_FRCP01000020.1"/>
</dbReference>
<keyword evidence="1" id="KW-0378">Hydrolase</keyword>
<dbReference type="GO" id="GO:0016787">
    <property type="term" value="F:hydrolase activity"/>
    <property type="evidence" value="ECO:0007669"/>
    <property type="project" value="UniProtKB-KW"/>
</dbReference>
<dbReference type="SUPFAM" id="SSF55811">
    <property type="entry name" value="Nudix"/>
    <property type="match status" value="1"/>
</dbReference>
<dbReference type="STRING" id="1120996.SAMN02746066_03739"/>
<dbReference type="PANTHER" id="PTHR43736">
    <property type="entry name" value="ADP-RIBOSE PYROPHOSPHATASE"/>
    <property type="match status" value="1"/>
</dbReference>
<feature type="domain" description="Nudix hydrolase" evidence="2">
    <location>
        <begin position="39"/>
        <end position="178"/>
    </location>
</feature>
<evidence type="ECO:0000313" key="3">
    <source>
        <dbReference type="EMBL" id="SHM88295.1"/>
    </source>
</evidence>
<dbReference type="PROSITE" id="PS51462">
    <property type="entry name" value="NUDIX"/>
    <property type="match status" value="1"/>
</dbReference>
<dbReference type="Gene3D" id="3.90.79.10">
    <property type="entry name" value="Nucleoside Triphosphate Pyrophosphohydrolase"/>
    <property type="match status" value="1"/>
</dbReference>
<dbReference type="OrthoDB" id="9786141at2"/>
<dbReference type="PANTHER" id="PTHR43736:SF4">
    <property type="entry name" value="SLR1690 PROTEIN"/>
    <property type="match status" value="1"/>
</dbReference>